<keyword evidence="3" id="KW-1185">Reference proteome</keyword>
<dbReference type="AlphaFoldDB" id="A0A8J3J2I6"/>
<sequence length="294" mass="34004">MNLDDFIITCFCVIDEMMPMILTDDRLRTRGPAPKLSDSEVITMEIVGSYLGLSQDKALLTYFQRHYCHFFPALVSTTFVRQVANLWSIKERVWCWLRDEAISDDPSLSIVDSVPVPVCRFARAPWCVRFRGEARYGKDHADRQTFYGFRLHAQLSWPGLLTRLFLAPANEADGEIVPLVLEGVTGVVLGDRNYWLPDLQAFLRTKGILLQAPFRKAHSPKAAASHSPVLGRVRYLIDTVFGQLTDRCQMKRVWARDLWHLRNRLLRFILMHTICFFFNQQEQAPLLQFDRLVV</sequence>
<name>A0A8J3J2I6_9CHLR</name>
<gene>
    <name evidence="2" type="ORF">KSF_104290</name>
</gene>
<feature type="domain" description="Transposase DDE" evidence="1">
    <location>
        <begin position="108"/>
        <end position="252"/>
    </location>
</feature>
<proteinExistence type="predicted"/>
<accession>A0A8J3J2I6</accession>
<comment type="caution">
    <text evidence="2">The sequence shown here is derived from an EMBL/GenBank/DDBJ whole genome shotgun (WGS) entry which is preliminary data.</text>
</comment>
<dbReference type="EMBL" id="BNJK01000002">
    <property type="protein sequence ID" value="GHP00382.1"/>
    <property type="molecule type" value="Genomic_DNA"/>
</dbReference>
<dbReference type="NCBIfam" id="NF033520">
    <property type="entry name" value="transpos_IS982"/>
    <property type="match status" value="1"/>
</dbReference>
<organism evidence="2 3">
    <name type="scientific">Reticulibacter mediterranei</name>
    <dbReference type="NCBI Taxonomy" id="2778369"/>
    <lineage>
        <taxon>Bacteria</taxon>
        <taxon>Bacillati</taxon>
        <taxon>Chloroflexota</taxon>
        <taxon>Ktedonobacteria</taxon>
        <taxon>Ktedonobacterales</taxon>
        <taxon>Reticulibacteraceae</taxon>
        <taxon>Reticulibacter</taxon>
    </lineage>
</organism>
<evidence type="ECO:0000259" key="1">
    <source>
        <dbReference type="Pfam" id="PF13612"/>
    </source>
</evidence>
<protein>
    <submittedName>
        <fullName evidence="2">Transposase</fullName>
    </submittedName>
</protein>
<dbReference type="Proteomes" id="UP000597444">
    <property type="component" value="Unassembled WGS sequence"/>
</dbReference>
<evidence type="ECO:0000313" key="3">
    <source>
        <dbReference type="Proteomes" id="UP000597444"/>
    </source>
</evidence>
<evidence type="ECO:0000313" key="2">
    <source>
        <dbReference type="EMBL" id="GHP00382.1"/>
    </source>
</evidence>
<reference evidence="2" key="1">
    <citation type="submission" date="2020-10" db="EMBL/GenBank/DDBJ databases">
        <title>Taxonomic study of unclassified bacteria belonging to the class Ktedonobacteria.</title>
        <authorList>
            <person name="Yabe S."/>
            <person name="Wang C.M."/>
            <person name="Zheng Y."/>
            <person name="Sakai Y."/>
            <person name="Cavaletti L."/>
            <person name="Monciardini P."/>
            <person name="Donadio S."/>
        </authorList>
    </citation>
    <scope>NUCLEOTIDE SEQUENCE</scope>
    <source>
        <strain evidence="2">ID150040</strain>
    </source>
</reference>
<dbReference type="RefSeq" id="WP_220210900.1">
    <property type="nucleotide sequence ID" value="NZ_BNJK01000002.1"/>
</dbReference>
<dbReference type="Pfam" id="PF13612">
    <property type="entry name" value="DDE_Tnp_1_3"/>
    <property type="match status" value="1"/>
</dbReference>
<dbReference type="InterPro" id="IPR025668">
    <property type="entry name" value="Tnp_DDE_dom"/>
</dbReference>